<feature type="region of interest" description="Disordered" evidence="7">
    <location>
        <begin position="407"/>
        <end position="426"/>
    </location>
</feature>
<dbReference type="Gene3D" id="3.10.20.90">
    <property type="entry name" value="Phosphatidylinositol 3-kinase Catalytic Subunit, Chain A, domain 1"/>
    <property type="match status" value="1"/>
</dbReference>
<dbReference type="Proteomes" id="UP001497382">
    <property type="component" value="Unassembled WGS sequence"/>
</dbReference>
<feature type="region of interest" description="Disordered" evidence="7">
    <location>
        <begin position="777"/>
        <end position="815"/>
    </location>
</feature>
<feature type="compositionally biased region" description="Basic residues" evidence="7">
    <location>
        <begin position="411"/>
        <end position="425"/>
    </location>
</feature>
<protein>
    <recommendedName>
        <fullName evidence="8">RING-type domain-containing protein</fullName>
    </recommendedName>
</protein>
<accession>A0AAV2A6L8</accession>
<evidence type="ECO:0000256" key="5">
    <source>
        <dbReference type="ARBA" id="ARBA00023242"/>
    </source>
</evidence>
<feature type="region of interest" description="Disordered" evidence="7">
    <location>
        <begin position="648"/>
        <end position="687"/>
    </location>
</feature>
<evidence type="ECO:0000256" key="3">
    <source>
        <dbReference type="ARBA" id="ARBA00022771"/>
    </source>
</evidence>
<evidence type="ECO:0000256" key="1">
    <source>
        <dbReference type="ARBA" id="ARBA00004123"/>
    </source>
</evidence>
<feature type="compositionally biased region" description="Low complexity" evidence="7">
    <location>
        <begin position="588"/>
        <end position="607"/>
    </location>
</feature>
<proteinExistence type="predicted"/>
<dbReference type="GO" id="GO:0000122">
    <property type="term" value="P:negative regulation of transcription by RNA polymerase II"/>
    <property type="evidence" value="ECO:0007669"/>
    <property type="project" value="TreeGrafter"/>
</dbReference>
<feature type="compositionally biased region" description="Acidic residues" evidence="7">
    <location>
        <begin position="777"/>
        <end position="788"/>
    </location>
</feature>
<feature type="region of interest" description="Disordered" evidence="7">
    <location>
        <begin position="262"/>
        <end position="306"/>
    </location>
</feature>
<dbReference type="Pfam" id="PF13923">
    <property type="entry name" value="zf-C3HC4_2"/>
    <property type="match status" value="1"/>
</dbReference>
<dbReference type="Gene3D" id="3.30.40.10">
    <property type="entry name" value="Zinc/RING finger domain, C3HC4 (zinc finger)"/>
    <property type="match status" value="1"/>
</dbReference>
<dbReference type="CDD" id="cd17082">
    <property type="entry name" value="RAWUL_PCGF2_like"/>
    <property type="match status" value="1"/>
</dbReference>
<feature type="region of interest" description="Disordered" evidence="7">
    <location>
        <begin position="1050"/>
        <end position="1123"/>
    </location>
</feature>
<feature type="region of interest" description="Disordered" evidence="7">
    <location>
        <begin position="432"/>
        <end position="452"/>
    </location>
</feature>
<dbReference type="InterPro" id="IPR001841">
    <property type="entry name" value="Znf_RING"/>
</dbReference>
<evidence type="ECO:0000313" key="10">
    <source>
        <dbReference type="Proteomes" id="UP001497382"/>
    </source>
</evidence>
<feature type="region of interest" description="Disordered" evidence="7">
    <location>
        <begin position="331"/>
        <end position="362"/>
    </location>
</feature>
<evidence type="ECO:0000256" key="4">
    <source>
        <dbReference type="ARBA" id="ARBA00022833"/>
    </source>
</evidence>
<keyword evidence="4" id="KW-0862">Zinc</keyword>
<dbReference type="PROSITE" id="PS00518">
    <property type="entry name" value="ZF_RING_1"/>
    <property type="match status" value="1"/>
</dbReference>
<keyword evidence="3 6" id="KW-0863">Zinc-finger</keyword>
<feature type="compositionally biased region" description="Low complexity" evidence="7">
    <location>
        <begin position="1108"/>
        <end position="1123"/>
    </location>
</feature>
<dbReference type="GO" id="GO:1990841">
    <property type="term" value="F:promoter-specific chromatin binding"/>
    <property type="evidence" value="ECO:0007669"/>
    <property type="project" value="TreeGrafter"/>
</dbReference>
<keyword evidence="2" id="KW-0479">Metal-binding</keyword>
<gene>
    <name evidence="9" type="ORF">LARSCL_LOCUS9895</name>
</gene>
<organism evidence="9 10">
    <name type="scientific">Larinioides sclopetarius</name>
    <dbReference type="NCBI Taxonomy" id="280406"/>
    <lineage>
        <taxon>Eukaryota</taxon>
        <taxon>Metazoa</taxon>
        <taxon>Ecdysozoa</taxon>
        <taxon>Arthropoda</taxon>
        <taxon>Chelicerata</taxon>
        <taxon>Arachnida</taxon>
        <taxon>Araneae</taxon>
        <taxon>Araneomorphae</taxon>
        <taxon>Entelegynae</taxon>
        <taxon>Araneoidea</taxon>
        <taxon>Araneidae</taxon>
        <taxon>Larinioides</taxon>
    </lineage>
</organism>
<dbReference type="PROSITE" id="PS50089">
    <property type="entry name" value="ZF_RING_2"/>
    <property type="match status" value="1"/>
</dbReference>
<feature type="compositionally biased region" description="Polar residues" evidence="7">
    <location>
        <begin position="1083"/>
        <end position="1107"/>
    </location>
</feature>
<dbReference type="EMBL" id="CAXIEN010000115">
    <property type="protein sequence ID" value="CAL1278625.1"/>
    <property type="molecule type" value="Genomic_DNA"/>
</dbReference>
<dbReference type="AlphaFoldDB" id="A0AAV2A6L8"/>
<feature type="region of interest" description="Disordered" evidence="7">
    <location>
        <begin position="579"/>
        <end position="614"/>
    </location>
</feature>
<dbReference type="SMART" id="SM00184">
    <property type="entry name" value="RING"/>
    <property type="match status" value="1"/>
</dbReference>
<keyword evidence="10" id="KW-1185">Reference proteome</keyword>
<dbReference type="GO" id="GO:0008270">
    <property type="term" value="F:zinc ion binding"/>
    <property type="evidence" value="ECO:0007669"/>
    <property type="project" value="UniProtKB-KW"/>
</dbReference>
<dbReference type="FunFam" id="3.30.40.10:FF:000033">
    <property type="entry name" value="Polycomb group RING finger protein 3"/>
    <property type="match status" value="1"/>
</dbReference>
<name>A0AAV2A6L8_9ARAC</name>
<feature type="domain" description="RING-type" evidence="8">
    <location>
        <begin position="18"/>
        <end position="57"/>
    </location>
</feature>
<evidence type="ECO:0000259" key="8">
    <source>
        <dbReference type="PROSITE" id="PS50089"/>
    </source>
</evidence>
<dbReference type="Pfam" id="PF16207">
    <property type="entry name" value="RAWUL"/>
    <property type="match status" value="1"/>
</dbReference>
<evidence type="ECO:0000256" key="7">
    <source>
        <dbReference type="SAM" id="MobiDB-lite"/>
    </source>
</evidence>
<feature type="region of interest" description="Disordered" evidence="7">
    <location>
        <begin position="916"/>
        <end position="935"/>
    </location>
</feature>
<feature type="compositionally biased region" description="Low complexity" evidence="7">
    <location>
        <begin position="1001"/>
        <end position="1016"/>
    </location>
</feature>
<feature type="compositionally biased region" description="Low complexity" evidence="7">
    <location>
        <begin position="292"/>
        <end position="306"/>
    </location>
</feature>
<feature type="region of interest" description="Disordered" evidence="7">
    <location>
        <begin position="951"/>
        <end position="1030"/>
    </location>
</feature>
<dbReference type="PANTHER" id="PTHR10825">
    <property type="entry name" value="RING FINGER DOMAIN-CONTAINING, POLYCOMB GROUP COMPONENT"/>
    <property type="match status" value="1"/>
</dbReference>
<dbReference type="InterPro" id="IPR017907">
    <property type="entry name" value="Znf_RING_CS"/>
</dbReference>
<dbReference type="GO" id="GO:0035102">
    <property type="term" value="C:PRC1 complex"/>
    <property type="evidence" value="ECO:0007669"/>
    <property type="project" value="TreeGrafter"/>
</dbReference>
<keyword evidence="5" id="KW-0539">Nucleus</keyword>
<feature type="compositionally biased region" description="Polar residues" evidence="7">
    <location>
        <begin position="979"/>
        <end position="989"/>
    </location>
</feature>
<evidence type="ECO:0000313" key="9">
    <source>
        <dbReference type="EMBL" id="CAL1278625.1"/>
    </source>
</evidence>
<dbReference type="InterPro" id="IPR032443">
    <property type="entry name" value="RAWUL"/>
</dbReference>
<evidence type="ECO:0000256" key="2">
    <source>
        <dbReference type="ARBA" id="ARBA00022723"/>
    </source>
</evidence>
<dbReference type="SUPFAM" id="SSF57850">
    <property type="entry name" value="RING/U-box"/>
    <property type="match status" value="1"/>
</dbReference>
<comment type="subcellular location">
    <subcellularLocation>
        <location evidence="1">Nucleus</location>
    </subcellularLocation>
</comment>
<dbReference type="PANTHER" id="PTHR10825:SF72">
    <property type="entry name" value="UBIQUITIN-LIKE DOMAIN-CONTAINING PROTEIN"/>
    <property type="match status" value="1"/>
</dbReference>
<dbReference type="InterPro" id="IPR013083">
    <property type="entry name" value="Znf_RING/FYVE/PHD"/>
</dbReference>
<reference evidence="9 10" key="1">
    <citation type="submission" date="2024-04" db="EMBL/GenBank/DDBJ databases">
        <authorList>
            <person name="Rising A."/>
            <person name="Reimegard J."/>
            <person name="Sonavane S."/>
            <person name="Akerstrom W."/>
            <person name="Nylinder S."/>
            <person name="Hedman E."/>
            <person name="Kallberg Y."/>
        </authorList>
    </citation>
    <scope>NUCLEOTIDE SEQUENCE [LARGE SCALE GENOMIC DNA]</scope>
</reference>
<evidence type="ECO:0000256" key="6">
    <source>
        <dbReference type="PROSITE-ProRule" id="PRU00175"/>
    </source>
</evidence>
<sequence>MHRTTRLKITDINQHFICVICEGYLVDATTIVECLHSFCRTCIVRYLETSRYCPVCEVQVHETKPLQSIRSDTTLQDVVYKLIPGLYQNEMQRRHEFYAEHPEEAAKCSSEERGEGAEQRCFYSPKENISVMLEYFQGTENGAASDTESSLDNNSKELMTRYLNCPAALTVANLKKFIRMKYSLPQTYRVELMYDEHLLIDDYTLMDIAYIYSWRRAGPMKFLYTFSHRKYLPKRVLEPIQQTDAETPPLNDIVSEPVVIPNVSEDSDSSSKPVAEDSAMDESNSDESNKPAAETNVTEESNNNNSSVTAVAKTVDESNADSNTPFAVINNVDETDSNKNDQPVAPSVEPEKMEVEEATNDSSCVAIPNSTTWAPTLKLEPAYTPQNAVFPPTNGIKLKLVPLPDTSVKAGSKKSAGRKGGRTRYKSTPVHRFPRLAPYPPKPTTTAATCLSTPNMSPLPQITMGKLVPSVITSLPPNIVTALVSTTANSMCDVTKNSTMLPTATFLSQQPLCTHSNTFAAVPNFIPSSSSTVNTILPNVSGAGVTVKPILAQAVVGNAVSSTETSTLSTTTAQLSVADNKPTISQPTSALSSSTTVSSARAQTSSSPEINASKEQPLVSVPITVQPSMPIISIAPSQPTKMEVSTVDTSFSKEQESPSILKTALSEDQPRDSKTPSPKIIPNGTDDKIECNGIKDSASLAPVKDSLFCDTLSPEKKASKAFEMSVKNSISAEFSDNDDLGCQPDLVVDEQKMDSSDNEDDTDTALRKKITAIAEKDDEADATDDTEADSGRASDISSQARSSCDDDIGSPMNTMPVSETVTGTVSSRLPSFTLAVSSAPTTSTDSTHTNSRSVKSNKIDSVINNLYLKNEKKDTHGALDLSTCTKKPGEAAAARQKPVANPVLDIKHRQQPYLPAPNTNSKQHTACVPSPKHPTSSPILMQGLTAHRHNLLPSQMPGVNRKSPHLPVQSFHPSPMMYPSQTRGISSPSCMPGRSTPTTPPSLLSHHNSPSPHASHTLSPPVPTAHQGMPTMLSGILPCMSKSIMNSFPLRSAPPAPSAMPARSNSTSSNHLADGKSFFSKGLNRSLSNPSKLMVPTTNSTSPYITASSHKSNSTNSSYKKSNSYKSYNGKYAVINPDPNGYQNKMLIRNLDARPNNNSQQSHKL</sequence>
<comment type="caution">
    <text evidence="9">The sequence shown here is derived from an EMBL/GenBank/DDBJ whole genome shotgun (WGS) entry which is preliminary data.</text>
</comment>